<dbReference type="Proteomes" id="UP000610760">
    <property type="component" value="Unassembled WGS sequence"/>
</dbReference>
<dbReference type="EMBL" id="JACRSV010000003">
    <property type="protein sequence ID" value="MBC8560535.1"/>
    <property type="molecule type" value="Genomic_DNA"/>
</dbReference>
<sequence>MAKIKVAIIGCGTIATNAHIPSYLNNPDVEIKYFCDIIPERAEEKVKKHGVGTAVVDYHDILNDDEVQAVSVCTPNNLHNQISIDFLRAGKNVLCEKPAARTYAEALEMQKVQHETGKVLNIGVVNRFNTSVNMIKDMIDRGDLGEVYHVYASFRAHRSIPGLGGMFTTKEISGGGVLIDWGVHYLDLIMYCLGDPQPLTVSGEAYCKLGRNIPEYSYISMWASEPDPNGTYDVDDFITGMVRTEGPTITLNGAWAQNIGEDECYVDFIGDKAGIRLQYGSTFKIYSAKGKSLYEIIPNYKMEDAFQNEINAFIRCIQTGEKLPSHIDTVAITAKMMQGLYDSSEAHKEVSFLD</sequence>
<evidence type="ECO:0000313" key="4">
    <source>
        <dbReference type="EMBL" id="MBC8560535.1"/>
    </source>
</evidence>
<keyword evidence="1" id="KW-0560">Oxidoreductase</keyword>
<reference evidence="4" key="1">
    <citation type="submission" date="2020-08" db="EMBL/GenBank/DDBJ databases">
        <title>Genome public.</title>
        <authorList>
            <person name="Liu C."/>
            <person name="Sun Q."/>
        </authorList>
    </citation>
    <scope>NUCLEOTIDE SEQUENCE</scope>
    <source>
        <strain evidence="4">NSJ-33</strain>
    </source>
</reference>
<feature type="domain" description="GFO/IDH/MocA-like oxidoreductase" evidence="3">
    <location>
        <begin position="134"/>
        <end position="275"/>
    </location>
</feature>
<dbReference type="InterPro" id="IPR050463">
    <property type="entry name" value="Gfo/Idh/MocA_oxidrdct_glycsds"/>
</dbReference>
<dbReference type="PANTHER" id="PTHR43818:SF11">
    <property type="entry name" value="BCDNA.GH03377"/>
    <property type="match status" value="1"/>
</dbReference>
<dbReference type="InterPro" id="IPR055170">
    <property type="entry name" value="GFO_IDH_MocA-like_dom"/>
</dbReference>
<dbReference type="SUPFAM" id="SSF55347">
    <property type="entry name" value="Glyceraldehyde-3-phosphate dehydrogenase-like, C-terminal domain"/>
    <property type="match status" value="1"/>
</dbReference>
<keyword evidence="5" id="KW-1185">Reference proteome</keyword>
<protein>
    <submittedName>
        <fullName evidence="4">Gfo/Idh/MocA family oxidoreductase</fullName>
    </submittedName>
</protein>
<organism evidence="4 5">
    <name type="scientific">Fumia xinanensis</name>
    <dbReference type="NCBI Taxonomy" id="2763659"/>
    <lineage>
        <taxon>Bacteria</taxon>
        <taxon>Bacillati</taxon>
        <taxon>Bacillota</taxon>
        <taxon>Clostridia</taxon>
        <taxon>Eubacteriales</taxon>
        <taxon>Oscillospiraceae</taxon>
        <taxon>Fumia</taxon>
    </lineage>
</organism>
<dbReference type="Pfam" id="PF22725">
    <property type="entry name" value="GFO_IDH_MocA_C3"/>
    <property type="match status" value="1"/>
</dbReference>
<dbReference type="PANTHER" id="PTHR43818">
    <property type="entry name" value="BCDNA.GH03377"/>
    <property type="match status" value="1"/>
</dbReference>
<evidence type="ECO:0000259" key="3">
    <source>
        <dbReference type="Pfam" id="PF22725"/>
    </source>
</evidence>
<evidence type="ECO:0000313" key="5">
    <source>
        <dbReference type="Proteomes" id="UP000610760"/>
    </source>
</evidence>
<dbReference type="InterPro" id="IPR036291">
    <property type="entry name" value="NAD(P)-bd_dom_sf"/>
</dbReference>
<feature type="domain" description="Gfo/Idh/MocA-like oxidoreductase N-terminal" evidence="2">
    <location>
        <begin position="4"/>
        <end position="123"/>
    </location>
</feature>
<name>A0A926I729_9FIRM</name>
<gene>
    <name evidence="4" type="ORF">H8710_10715</name>
</gene>
<dbReference type="SUPFAM" id="SSF51735">
    <property type="entry name" value="NAD(P)-binding Rossmann-fold domains"/>
    <property type="match status" value="1"/>
</dbReference>
<dbReference type="Gene3D" id="3.30.360.10">
    <property type="entry name" value="Dihydrodipicolinate Reductase, domain 2"/>
    <property type="match status" value="1"/>
</dbReference>
<evidence type="ECO:0000256" key="1">
    <source>
        <dbReference type="ARBA" id="ARBA00023002"/>
    </source>
</evidence>
<dbReference type="GO" id="GO:0000166">
    <property type="term" value="F:nucleotide binding"/>
    <property type="evidence" value="ECO:0007669"/>
    <property type="project" value="InterPro"/>
</dbReference>
<dbReference type="AlphaFoldDB" id="A0A926I729"/>
<dbReference type="Gene3D" id="3.40.50.720">
    <property type="entry name" value="NAD(P)-binding Rossmann-like Domain"/>
    <property type="match status" value="1"/>
</dbReference>
<dbReference type="InterPro" id="IPR000683">
    <property type="entry name" value="Gfo/Idh/MocA-like_OxRdtase_N"/>
</dbReference>
<accession>A0A926I729</accession>
<comment type="caution">
    <text evidence="4">The sequence shown here is derived from an EMBL/GenBank/DDBJ whole genome shotgun (WGS) entry which is preliminary data.</text>
</comment>
<dbReference type="RefSeq" id="WP_249295536.1">
    <property type="nucleotide sequence ID" value="NZ_JACRSV010000003.1"/>
</dbReference>
<dbReference type="GO" id="GO:0016491">
    <property type="term" value="F:oxidoreductase activity"/>
    <property type="evidence" value="ECO:0007669"/>
    <property type="project" value="UniProtKB-KW"/>
</dbReference>
<dbReference type="Pfam" id="PF01408">
    <property type="entry name" value="GFO_IDH_MocA"/>
    <property type="match status" value="1"/>
</dbReference>
<proteinExistence type="predicted"/>
<evidence type="ECO:0000259" key="2">
    <source>
        <dbReference type="Pfam" id="PF01408"/>
    </source>
</evidence>